<evidence type="ECO:0000256" key="1">
    <source>
        <dbReference type="SAM" id="Coils"/>
    </source>
</evidence>
<dbReference type="RefSeq" id="WP_106058621.1">
    <property type="nucleotide sequence ID" value="NZ_PVXQ01000004.1"/>
</dbReference>
<feature type="coiled-coil region" evidence="1">
    <location>
        <begin position="29"/>
        <end position="56"/>
    </location>
</feature>
<accession>A0A2T0BJ83</accession>
<dbReference type="EMBL" id="PVXQ01000004">
    <property type="protein sequence ID" value="PRR83934.1"/>
    <property type="molecule type" value="Genomic_DNA"/>
</dbReference>
<comment type="caution">
    <text evidence="2">The sequence shown here is derived from an EMBL/GenBank/DDBJ whole genome shotgun (WGS) entry which is preliminary data.</text>
</comment>
<evidence type="ECO:0008006" key="4">
    <source>
        <dbReference type="Google" id="ProtNLM"/>
    </source>
</evidence>
<gene>
    <name evidence="2" type="ORF">CLVI_05880</name>
</gene>
<evidence type="ECO:0000313" key="3">
    <source>
        <dbReference type="Proteomes" id="UP000239471"/>
    </source>
</evidence>
<dbReference type="SUPFAM" id="SSF158682">
    <property type="entry name" value="TerB-like"/>
    <property type="match status" value="1"/>
</dbReference>
<reference evidence="2 3" key="1">
    <citation type="submission" date="2018-03" db="EMBL/GenBank/DDBJ databases">
        <title>Genome sequence of Clostridium vincentii DSM 10228.</title>
        <authorList>
            <person name="Poehlein A."/>
            <person name="Daniel R."/>
        </authorList>
    </citation>
    <scope>NUCLEOTIDE SEQUENCE [LARGE SCALE GENOMIC DNA]</scope>
    <source>
        <strain evidence="2 3">DSM 10228</strain>
    </source>
</reference>
<dbReference type="AlphaFoldDB" id="A0A2T0BJ83"/>
<dbReference type="InterPro" id="IPR029024">
    <property type="entry name" value="TerB-like"/>
</dbReference>
<organism evidence="2 3">
    <name type="scientific">Clostridium vincentii</name>
    <dbReference type="NCBI Taxonomy" id="52704"/>
    <lineage>
        <taxon>Bacteria</taxon>
        <taxon>Bacillati</taxon>
        <taxon>Bacillota</taxon>
        <taxon>Clostridia</taxon>
        <taxon>Eubacteriales</taxon>
        <taxon>Clostridiaceae</taxon>
        <taxon>Clostridium</taxon>
    </lineage>
</organism>
<sequence>MFLNELNGQEAVAFINLVNQFANIDEFFAKEEKELIKSYLEELNVERDKLNSLNYEEIINELKKGTNRVKSIVYFELVGLALVDGEYGDREIDFLDKIAVGLDIKRAKKIAFANYFFNFKDVYDFSVVESDSKIKLLKDEAELLLA</sequence>
<keyword evidence="3" id="KW-1185">Reference proteome</keyword>
<protein>
    <recommendedName>
        <fullName evidence="4">Tellurite resistance protein TerB</fullName>
    </recommendedName>
</protein>
<evidence type="ECO:0000313" key="2">
    <source>
        <dbReference type="EMBL" id="PRR83934.1"/>
    </source>
</evidence>
<dbReference type="Proteomes" id="UP000239471">
    <property type="component" value="Unassembled WGS sequence"/>
</dbReference>
<name>A0A2T0BJ83_9CLOT</name>
<dbReference type="Gene3D" id="1.10.3680.10">
    <property type="entry name" value="TerB-like"/>
    <property type="match status" value="1"/>
</dbReference>
<keyword evidence="1" id="KW-0175">Coiled coil</keyword>
<proteinExistence type="predicted"/>
<dbReference type="OrthoDB" id="1934251at2"/>